<feature type="domain" description="Nitroreductase" evidence="2">
    <location>
        <begin position="8"/>
        <end position="163"/>
    </location>
</feature>
<protein>
    <submittedName>
        <fullName evidence="3">Nitroreductase</fullName>
    </submittedName>
</protein>
<sequence length="184" mass="20995">MNEVLLNIKNRRSVRRYKSEQIKREELDQILEAAISAPSACNEQSWFFTVIQNAELIEEISSKTLEEMKKSPEEWIVNMGNKCKSVFYGAPTVIVVSGKDQGYSPITDCSAAIQNMLLAAESLNIGSVWIGLTDHYFKTQHNYKEILNIPEGYSAFYTVALGYKIDNRIKEGPKKNREVFTFIE</sequence>
<dbReference type="PANTHER" id="PTHR23026:SF125">
    <property type="entry name" value="OXYGEN-INSENSITIVE NAD(P)H NITROREDUCTASE"/>
    <property type="match status" value="1"/>
</dbReference>
<dbReference type="EMBL" id="FQXP01000003">
    <property type="protein sequence ID" value="SHH48799.1"/>
    <property type="molecule type" value="Genomic_DNA"/>
</dbReference>
<dbReference type="GO" id="GO:0005829">
    <property type="term" value="C:cytosol"/>
    <property type="evidence" value="ECO:0007669"/>
    <property type="project" value="TreeGrafter"/>
</dbReference>
<dbReference type="InterPro" id="IPR000415">
    <property type="entry name" value="Nitroreductase-like"/>
</dbReference>
<gene>
    <name evidence="3" type="ORF">SAMN02745196_00533</name>
</gene>
<dbReference type="Proteomes" id="UP000184526">
    <property type="component" value="Unassembled WGS sequence"/>
</dbReference>
<dbReference type="GO" id="GO:0046857">
    <property type="term" value="F:oxidoreductase activity, acting on other nitrogenous compounds as donors, with NAD or NADP as acceptor"/>
    <property type="evidence" value="ECO:0007669"/>
    <property type="project" value="TreeGrafter"/>
</dbReference>
<evidence type="ECO:0000259" key="2">
    <source>
        <dbReference type="Pfam" id="PF00881"/>
    </source>
</evidence>
<evidence type="ECO:0000313" key="3">
    <source>
        <dbReference type="EMBL" id="SHH48799.1"/>
    </source>
</evidence>
<dbReference type="InterPro" id="IPR029479">
    <property type="entry name" value="Nitroreductase"/>
</dbReference>
<evidence type="ECO:0000256" key="1">
    <source>
        <dbReference type="ARBA" id="ARBA00023027"/>
    </source>
</evidence>
<name>A0A1M5TDK2_9CLOT</name>
<reference evidence="3 4" key="1">
    <citation type="submission" date="2016-11" db="EMBL/GenBank/DDBJ databases">
        <authorList>
            <person name="Jaros S."/>
            <person name="Januszkiewicz K."/>
            <person name="Wedrychowicz H."/>
        </authorList>
    </citation>
    <scope>NUCLEOTIDE SEQUENCE [LARGE SCALE GENOMIC DNA]</scope>
    <source>
        <strain evidence="3 4">DSM 3089</strain>
    </source>
</reference>
<dbReference type="STRING" id="1121306.SAMN02745196_00533"/>
<dbReference type="SUPFAM" id="SSF55469">
    <property type="entry name" value="FMN-dependent nitroreductase-like"/>
    <property type="match status" value="1"/>
</dbReference>
<proteinExistence type="predicted"/>
<organism evidence="3 4">
    <name type="scientific">Clostridium collagenovorans DSM 3089</name>
    <dbReference type="NCBI Taxonomy" id="1121306"/>
    <lineage>
        <taxon>Bacteria</taxon>
        <taxon>Bacillati</taxon>
        <taxon>Bacillota</taxon>
        <taxon>Clostridia</taxon>
        <taxon>Eubacteriales</taxon>
        <taxon>Clostridiaceae</taxon>
        <taxon>Clostridium</taxon>
    </lineage>
</organism>
<dbReference type="AlphaFoldDB" id="A0A1M5TDK2"/>
<dbReference type="Gene3D" id="3.40.109.10">
    <property type="entry name" value="NADH Oxidase"/>
    <property type="match status" value="1"/>
</dbReference>
<keyword evidence="4" id="KW-1185">Reference proteome</keyword>
<dbReference type="RefSeq" id="WP_072829774.1">
    <property type="nucleotide sequence ID" value="NZ_FQXP01000003.1"/>
</dbReference>
<dbReference type="Pfam" id="PF00881">
    <property type="entry name" value="Nitroreductase"/>
    <property type="match status" value="1"/>
</dbReference>
<evidence type="ECO:0000313" key="4">
    <source>
        <dbReference type="Proteomes" id="UP000184526"/>
    </source>
</evidence>
<dbReference type="InterPro" id="IPR050627">
    <property type="entry name" value="Nitroreductase/BluB"/>
</dbReference>
<dbReference type="OrthoDB" id="9783470at2"/>
<dbReference type="GO" id="GO:0046256">
    <property type="term" value="P:2,4,6-trinitrotoluene catabolic process"/>
    <property type="evidence" value="ECO:0007669"/>
    <property type="project" value="TreeGrafter"/>
</dbReference>
<keyword evidence="1" id="KW-0520">NAD</keyword>
<dbReference type="PANTHER" id="PTHR23026">
    <property type="entry name" value="NADPH NITROREDUCTASE"/>
    <property type="match status" value="1"/>
</dbReference>
<accession>A0A1M5TDK2</accession>